<dbReference type="STRING" id="933084.A0A067P788"/>
<dbReference type="SUPFAM" id="SSF52075">
    <property type="entry name" value="Outer arm dynein light chain 1"/>
    <property type="match status" value="1"/>
</dbReference>
<accession>A0A067P788</accession>
<feature type="compositionally biased region" description="Basic residues" evidence="3">
    <location>
        <begin position="64"/>
        <end position="74"/>
    </location>
</feature>
<feature type="compositionally biased region" description="Low complexity" evidence="3">
    <location>
        <begin position="200"/>
        <end position="214"/>
    </location>
</feature>
<feature type="region of interest" description="Disordered" evidence="3">
    <location>
        <begin position="426"/>
        <end position="453"/>
    </location>
</feature>
<dbReference type="SMART" id="SM00369">
    <property type="entry name" value="LRR_TYP"/>
    <property type="match status" value="2"/>
</dbReference>
<evidence type="ECO:0000256" key="1">
    <source>
        <dbReference type="ARBA" id="ARBA00022614"/>
    </source>
</evidence>
<keyword evidence="1" id="KW-0433">Leucine-rich repeat</keyword>
<protein>
    <submittedName>
        <fullName evidence="4">Uncharacterized protein</fullName>
    </submittedName>
</protein>
<dbReference type="Proteomes" id="UP000027265">
    <property type="component" value="Unassembled WGS sequence"/>
</dbReference>
<organism evidence="4 5">
    <name type="scientific">Jaapia argillacea MUCL 33604</name>
    <dbReference type="NCBI Taxonomy" id="933084"/>
    <lineage>
        <taxon>Eukaryota</taxon>
        <taxon>Fungi</taxon>
        <taxon>Dikarya</taxon>
        <taxon>Basidiomycota</taxon>
        <taxon>Agaricomycotina</taxon>
        <taxon>Agaricomycetes</taxon>
        <taxon>Agaricomycetidae</taxon>
        <taxon>Jaapiales</taxon>
        <taxon>Jaapiaceae</taxon>
        <taxon>Jaapia</taxon>
    </lineage>
</organism>
<dbReference type="PANTHER" id="PTHR48051:SF1">
    <property type="entry name" value="RAS SUPPRESSOR PROTEIN 1"/>
    <property type="match status" value="1"/>
</dbReference>
<gene>
    <name evidence="4" type="ORF">JAAARDRAFT_211584</name>
</gene>
<dbReference type="InterPro" id="IPR050216">
    <property type="entry name" value="LRR_domain-containing"/>
</dbReference>
<dbReference type="HOGENOM" id="CLU_023474_0_0_1"/>
<dbReference type="EMBL" id="KL197756">
    <property type="protein sequence ID" value="KDQ50768.1"/>
    <property type="molecule type" value="Genomic_DNA"/>
</dbReference>
<sequence length="567" mass="61627">MRFSDTSRAPTSSPPSSPFFGGDSSPPSSPILEPMSLDTPPASPHIPCRALPAHPFAASMKATRPPRLHERKRASPPVTPEGSFSMEETPKKRLRYEISPERDDVVTPTSAGFLGAEELGIWDDAIALASDIDNRESDTHQGSDMKPTCIDLSRRNLTFIPHNISDLAHFVKLPKLGLPGPFHFHSGTIPKQQNQREGFSRVASAPAASSSSSRPFVPYKTVSGLLFDRSSSAGGKSEERHEIQLYLSMNEITALPTELFALSKLTVLTLRNNALTYIPPEIARLKNLRELNVANNQLSYLPAEMLNMSLRALHVHPNPFLPPPALPPPTSKSPLARSTRQVSPTTHLLPLILPLTELCLRVLISPPPDPQSRVKFDVLGEAYQKEESYLSATYEKPLHQFIDANLPHLRDILDVCVPGSVASSAVKDGGKRSKTRSAVGSGGTPAPTGIGTCPSPRHRQLGHSQVYKKPLFVHHAEERFTWEKSVAGVRLSSAVPVRWRGCARGCLNFLDTGEGEGVMESGGLIEVGEGEGNGDVDMDELEGVKVMNFSGGLGNESGDEFEFSDDE</sequence>
<dbReference type="AlphaFoldDB" id="A0A067P788"/>
<dbReference type="PANTHER" id="PTHR48051">
    <property type="match status" value="1"/>
</dbReference>
<evidence type="ECO:0000313" key="4">
    <source>
        <dbReference type="EMBL" id="KDQ50768.1"/>
    </source>
</evidence>
<dbReference type="Gene3D" id="3.80.10.10">
    <property type="entry name" value="Ribonuclease Inhibitor"/>
    <property type="match status" value="1"/>
</dbReference>
<dbReference type="OrthoDB" id="660555at2759"/>
<feature type="region of interest" description="Disordered" evidence="3">
    <location>
        <begin position="1"/>
        <end position="89"/>
    </location>
</feature>
<dbReference type="InParanoid" id="A0A067P788"/>
<feature type="region of interest" description="Disordered" evidence="3">
    <location>
        <begin position="186"/>
        <end position="214"/>
    </location>
</feature>
<feature type="compositionally biased region" description="Low complexity" evidence="3">
    <location>
        <begin position="1"/>
        <end position="11"/>
    </location>
</feature>
<evidence type="ECO:0000256" key="2">
    <source>
        <dbReference type="ARBA" id="ARBA00022737"/>
    </source>
</evidence>
<reference evidence="5" key="1">
    <citation type="journal article" date="2014" name="Proc. Natl. Acad. Sci. U.S.A.">
        <title>Extensive sampling of basidiomycete genomes demonstrates inadequacy of the white-rot/brown-rot paradigm for wood decay fungi.</title>
        <authorList>
            <person name="Riley R."/>
            <person name="Salamov A.A."/>
            <person name="Brown D.W."/>
            <person name="Nagy L.G."/>
            <person name="Floudas D."/>
            <person name="Held B.W."/>
            <person name="Levasseur A."/>
            <person name="Lombard V."/>
            <person name="Morin E."/>
            <person name="Otillar R."/>
            <person name="Lindquist E.A."/>
            <person name="Sun H."/>
            <person name="LaButti K.M."/>
            <person name="Schmutz J."/>
            <person name="Jabbour D."/>
            <person name="Luo H."/>
            <person name="Baker S.E."/>
            <person name="Pisabarro A.G."/>
            <person name="Walton J.D."/>
            <person name="Blanchette R.A."/>
            <person name="Henrissat B."/>
            <person name="Martin F."/>
            <person name="Cullen D."/>
            <person name="Hibbett D.S."/>
            <person name="Grigoriev I.V."/>
        </authorList>
    </citation>
    <scope>NUCLEOTIDE SEQUENCE [LARGE SCALE GENOMIC DNA]</scope>
    <source>
        <strain evidence="5">MUCL 33604</strain>
    </source>
</reference>
<proteinExistence type="predicted"/>
<dbReference type="InterPro" id="IPR003591">
    <property type="entry name" value="Leu-rich_rpt_typical-subtyp"/>
</dbReference>
<evidence type="ECO:0000256" key="3">
    <source>
        <dbReference type="SAM" id="MobiDB-lite"/>
    </source>
</evidence>
<evidence type="ECO:0000313" key="5">
    <source>
        <dbReference type="Proteomes" id="UP000027265"/>
    </source>
</evidence>
<name>A0A067P788_9AGAM</name>
<keyword evidence="2" id="KW-0677">Repeat</keyword>
<dbReference type="Pfam" id="PF13855">
    <property type="entry name" value="LRR_8"/>
    <property type="match status" value="1"/>
</dbReference>
<keyword evidence="5" id="KW-1185">Reference proteome</keyword>
<dbReference type="InterPro" id="IPR032675">
    <property type="entry name" value="LRR_dom_sf"/>
</dbReference>
<dbReference type="GO" id="GO:0005737">
    <property type="term" value="C:cytoplasm"/>
    <property type="evidence" value="ECO:0007669"/>
    <property type="project" value="TreeGrafter"/>
</dbReference>
<dbReference type="InterPro" id="IPR001611">
    <property type="entry name" value="Leu-rich_rpt"/>
</dbReference>